<name>A0A139SMY7_9BACT</name>
<proteinExistence type="predicted"/>
<sequence length="223" mass="24632">MKNENLAPTPTRANARTQKKEACDLDLHFINALFAHLTGHDLYLAAQIKDAIRFNLEELEAKFNDDAAAPALGDGSAETSAKALAAKPALCTPSGAAPSHKGACASFYQAATRLLKTTLGQHFPQRGFYHWDAAQTLASATPLFARDEILNGLKTLAPYRDSTLLITNLRPALLAPPPRRRGFRARRRPSPKRLRDYEELIDFIRHLSAAHTAPDKRLQILFL</sequence>
<keyword evidence="2" id="KW-1185">Reference proteome</keyword>
<organism evidence="1 2">
    <name type="scientific">Cephaloticoccus capnophilus</name>
    <dbReference type="NCBI Taxonomy" id="1548208"/>
    <lineage>
        <taxon>Bacteria</taxon>
        <taxon>Pseudomonadati</taxon>
        <taxon>Verrucomicrobiota</taxon>
        <taxon>Opitutia</taxon>
        <taxon>Opitutales</taxon>
        <taxon>Opitutaceae</taxon>
        <taxon>Cephaloticoccus</taxon>
    </lineage>
</organism>
<dbReference type="AlphaFoldDB" id="A0A139SMY7"/>
<evidence type="ECO:0000313" key="2">
    <source>
        <dbReference type="Proteomes" id="UP000071392"/>
    </source>
</evidence>
<gene>
    <name evidence="1" type="ORF">AXK12_04585</name>
</gene>
<reference evidence="1 2" key="1">
    <citation type="submission" date="2016-02" db="EMBL/GenBank/DDBJ databases">
        <authorList>
            <person name="Wen L."/>
            <person name="He K."/>
            <person name="Yang H."/>
        </authorList>
    </citation>
    <scope>NUCLEOTIDE SEQUENCE [LARGE SCALE GENOMIC DNA]</scope>
    <source>
        <strain evidence="1 2">CV41</strain>
    </source>
</reference>
<accession>A0A139SMY7</accession>
<dbReference type="Proteomes" id="UP000071392">
    <property type="component" value="Unassembled WGS sequence"/>
</dbReference>
<dbReference type="RefSeq" id="WP_231863529.1">
    <property type="nucleotide sequence ID" value="NZ_LSZP01000033.1"/>
</dbReference>
<comment type="caution">
    <text evidence="1">The sequence shown here is derived from an EMBL/GenBank/DDBJ whole genome shotgun (WGS) entry which is preliminary data.</text>
</comment>
<dbReference type="EMBL" id="LSZP01000033">
    <property type="protein sequence ID" value="KXU35963.1"/>
    <property type="molecule type" value="Genomic_DNA"/>
</dbReference>
<evidence type="ECO:0000313" key="1">
    <source>
        <dbReference type="EMBL" id="KXU35963.1"/>
    </source>
</evidence>
<dbReference type="STRING" id="1548208.AXK12_04585"/>
<protein>
    <submittedName>
        <fullName evidence="1">Uncharacterized protein</fullName>
    </submittedName>
</protein>